<evidence type="ECO:0000313" key="2">
    <source>
        <dbReference type="EMBL" id="MED5052864.1"/>
    </source>
</evidence>
<gene>
    <name evidence="2" type="ORF">P9850_13715</name>
</gene>
<accession>A0ABD5IZ08</accession>
<name>A0ABD5IZ08_9BACL</name>
<proteinExistence type="predicted"/>
<keyword evidence="1" id="KW-0812">Transmembrane</keyword>
<comment type="caution">
    <text evidence="2">The sequence shown here is derived from an EMBL/GenBank/DDBJ whole genome shotgun (WGS) entry which is preliminary data.</text>
</comment>
<dbReference type="Proteomes" id="UP001339962">
    <property type="component" value="Unassembled WGS sequence"/>
</dbReference>
<dbReference type="AlphaFoldDB" id="A0ABD5IZ08"/>
<feature type="transmembrane region" description="Helical" evidence="1">
    <location>
        <begin position="162"/>
        <end position="182"/>
    </location>
</feature>
<organism evidence="2 3">
    <name type="scientific">Anoxybacteroides rupiense</name>
    <dbReference type="NCBI Taxonomy" id="311460"/>
    <lineage>
        <taxon>Bacteria</taxon>
        <taxon>Bacillati</taxon>
        <taxon>Bacillota</taxon>
        <taxon>Bacilli</taxon>
        <taxon>Bacillales</taxon>
        <taxon>Anoxybacillaceae</taxon>
        <taxon>Anoxybacteroides</taxon>
    </lineage>
</organism>
<sequence>MVFGLCLLLFPARICASPAPSEITKAKEKAPVHLIGVVISDRLYQDQTNEADHPSQIRRMALSVKQLIKAPQEQSFSEVIVYYVYRPSWIQDELGSVPLSVAVGDVVEVWLKQGKRGWEPALGGWTVQHLSYAEKRSEPIPEPFLHMAERYIKTSWRYHSGGMVWGGVIFFLFVFVLFVKLFNLDRASTEDR</sequence>
<evidence type="ECO:0000256" key="1">
    <source>
        <dbReference type="SAM" id="Phobius"/>
    </source>
</evidence>
<keyword evidence="1" id="KW-0472">Membrane</keyword>
<evidence type="ECO:0008006" key="4">
    <source>
        <dbReference type="Google" id="ProtNLM"/>
    </source>
</evidence>
<protein>
    <recommendedName>
        <fullName evidence="4">SH3 domain-containing protein</fullName>
    </recommendedName>
</protein>
<dbReference type="EMBL" id="JARTLI010000036">
    <property type="protein sequence ID" value="MED5052864.1"/>
    <property type="molecule type" value="Genomic_DNA"/>
</dbReference>
<dbReference type="RefSeq" id="WP_066148658.1">
    <property type="nucleotide sequence ID" value="NZ_JAGUQN010000004.1"/>
</dbReference>
<evidence type="ECO:0000313" key="3">
    <source>
        <dbReference type="Proteomes" id="UP001339962"/>
    </source>
</evidence>
<keyword evidence="1" id="KW-1133">Transmembrane helix</keyword>
<reference evidence="2 3" key="1">
    <citation type="submission" date="2023-03" db="EMBL/GenBank/DDBJ databases">
        <title>Bacillus Genome Sequencing.</title>
        <authorList>
            <person name="Dunlap C."/>
        </authorList>
    </citation>
    <scope>NUCLEOTIDE SEQUENCE [LARGE SCALE GENOMIC DNA]</scope>
    <source>
        <strain evidence="2 3">NRS-38</strain>
    </source>
</reference>